<protein>
    <recommendedName>
        <fullName evidence="5">Pectinesterase inhibitor domain-containing protein</fullName>
    </recommendedName>
</protein>
<feature type="signal peptide" evidence="4">
    <location>
        <begin position="1"/>
        <end position="28"/>
    </location>
</feature>
<evidence type="ECO:0000313" key="7">
    <source>
        <dbReference type="Proteomes" id="UP001372338"/>
    </source>
</evidence>
<dbReference type="Pfam" id="PF04043">
    <property type="entry name" value="PMEI"/>
    <property type="match status" value="1"/>
</dbReference>
<feature type="chain" id="PRO_5042948255" description="Pectinesterase inhibitor domain-containing protein" evidence="4">
    <location>
        <begin position="29"/>
        <end position="175"/>
    </location>
</feature>
<reference evidence="6 7" key="1">
    <citation type="submission" date="2024-01" db="EMBL/GenBank/DDBJ databases">
        <title>The genomes of 5 underutilized Papilionoideae crops provide insights into root nodulation and disease resistanc.</title>
        <authorList>
            <person name="Yuan L."/>
        </authorList>
    </citation>
    <scope>NUCLEOTIDE SEQUENCE [LARGE SCALE GENOMIC DNA]</scope>
    <source>
        <strain evidence="6">ZHUSHIDOU_FW_LH</strain>
        <tissue evidence="6">Leaf</tissue>
    </source>
</reference>
<organism evidence="6 7">
    <name type="scientific">Crotalaria pallida</name>
    <name type="common">Smooth rattlebox</name>
    <name type="synonym">Crotalaria striata</name>
    <dbReference type="NCBI Taxonomy" id="3830"/>
    <lineage>
        <taxon>Eukaryota</taxon>
        <taxon>Viridiplantae</taxon>
        <taxon>Streptophyta</taxon>
        <taxon>Embryophyta</taxon>
        <taxon>Tracheophyta</taxon>
        <taxon>Spermatophyta</taxon>
        <taxon>Magnoliopsida</taxon>
        <taxon>eudicotyledons</taxon>
        <taxon>Gunneridae</taxon>
        <taxon>Pentapetalae</taxon>
        <taxon>rosids</taxon>
        <taxon>fabids</taxon>
        <taxon>Fabales</taxon>
        <taxon>Fabaceae</taxon>
        <taxon>Papilionoideae</taxon>
        <taxon>50 kb inversion clade</taxon>
        <taxon>genistoids sensu lato</taxon>
        <taxon>core genistoids</taxon>
        <taxon>Crotalarieae</taxon>
        <taxon>Crotalaria</taxon>
    </lineage>
</organism>
<comment type="caution">
    <text evidence="6">The sequence shown here is derived from an EMBL/GenBank/DDBJ whole genome shotgun (WGS) entry which is preliminary data.</text>
</comment>
<dbReference type="Proteomes" id="UP001372338">
    <property type="component" value="Unassembled WGS sequence"/>
</dbReference>
<dbReference type="GO" id="GO:0004857">
    <property type="term" value="F:enzyme inhibitor activity"/>
    <property type="evidence" value="ECO:0007669"/>
    <property type="project" value="InterPro"/>
</dbReference>
<feature type="domain" description="Pectinesterase inhibitor" evidence="5">
    <location>
        <begin position="34"/>
        <end position="170"/>
    </location>
</feature>
<evidence type="ECO:0000313" key="6">
    <source>
        <dbReference type="EMBL" id="KAK7268028.1"/>
    </source>
</evidence>
<dbReference type="PANTHER" id="PTHR35357:SF8">
    <property type="entry name" value="OS01G0111000 PROTEIN"/>
    <property type="match status" value="1"/>
</dbReference>
<evidence type="ECO:0000256" key="4">
    <source>
        <dbReference type="SAM" id="SignalP"/>
    </source>
</evidence>
<dbReference type="EMBL" id="JAYWIO010000004">
    <property type="protein sequence ID" value="KAK7268028.1"/>
    <property type="molecule type" value="Genomic_DNA"/>
</dbReference>
<dbReference type="InterPro" id="IPR034087">
    <property type="entry name" value="C/VIF1"/>
</dbReference>
<keyword evidence="2" id="KW-1015">Disulfide bond</keyword>
<comment type="similarity">
    <text evidence="3">Belongs to the PMEI family.</text>
</comment>
<gene>
    <name evidence="6" type="ORF">RIF29_20711</name>
</gene>
<dbReference type="CDD" id="cd15796">
    <property type="entry name" value="CIF_like"/>
    <property type="match status" value="1"/>
</dbReference>
<dbReference type="PANTHER" id="PTHR35357">
    <property type="entry name" value="OS02G0537100 PROTEIN"/>
    <property type="match status" value="1"/>
</dbReference>
<dbReference type="AlphaFoldDB" id="A0AAN9I5B2"/>
<accession>A0AAN9I5B2</accession>
<dbReference type="SUPFAM" id="SSF101148">
    <property type="entry name" value="Plant invertase/pectin methylesterase inhibitor"/>
    <property type="match status" value="1"/>
</dbReference>
<dbReference type="Gene3D" id="1.20.140.40">
    <property type="entry name" value="Invertase/pectin methylesterase inhibitor family protein"/>
    <property type="match status" value="1"/>
</dbReference>
<evidence type="ECO:0000256" key="2">
    <source>
        <dbReference type="ARBA" id="ARBA00023157"/>
    </source>
</evidence>
<dbReference type="SMART" id="SM00856">
    <property type="entry name" value="PMEI"/>
    <property type="match status" value="1"/>
</dbReference>
<evidence type="ECO:0000259" key="5">
    <source>
        <dbReference type="SMART" id="SM00856"/>
    </source>
</evidence>
<keyword evidence="7" id="KW-1185">Reference proteome</keyword>
<dbReference type="InterPro" id="IPR035513">
    <property type="entry name" value="Invertase/methylesterase_inhib"/>
</dbReference>
<proteinExistence type="inferred from homology"/>
<evidence type="ECO:0000256" key="1">
    <source>
        <dbReference type="ARBA" id="ARBA00022729"/>
    </source>
</evidence>
<dbReference type="InterPro" id="IPR006501">
    <property type="entry name" value="Pectinesterase_inhib_dom"/>
</dbReference>
<evidence type="ECO:0000256" key="3">
    <source>
        <dbReference type="ARBA" id="ARBA00038471"/>
    </source>
</evidence>
<sequence>MSTFNYSLFLIFCLQALLLMISIPAIHSRTFHPNDENLIQSTCKKTPNYNVCIQYLKSNPKSSNADVTGLALIMVNVIKGRATDALNKIHALQKGGSKPGLDSCASSYNAILVGDVQQATQALKFGDPKFAVDGANDAAIEADSCQHDFPGPLTAQNEAMHDVAVVTAAIARLLL</sequence>
<dbReference type="FunFam" id="1.20.140.40:FF:000009">
    <property type="entry name" value="Invertase/pectin methylesterase inhibitor family protein"/>
    <property type="match status" value="1"/>
</dbReference>
<name>A0AAN9I5B2_CROPI</name>
<keyword evidence="1 4" id="KW-0732">Signal</keyword>
<dbReference type="NCBIfam" id="TIGR01614">
    <property type="entry name" value="PME_inhib"/>
    <property type="match status" value="1"/>
</dbReference>